<accession>A0ABY1P372</accession>
<comment type="caution">
    <text evidence="3">The sequence shown here is derived from an EMBL/GenBank/DDBJ whole genome shotgun (WGS) entry which is preliminary data.</text>
</comment>
<keyword evidence="4" id="KW-1185">Reference proteome</keyword>
<dbReference type="InterPro" id="IPR009875">
    <property type="entry name" value="PilZ_domain"/>
</dbReference>
<dbReference type="SUPFAM" id="SSF141371">
    <property type="entry name" value="PilZ domain-like"/>
    <property type="match status" value="1"/>
</dbReference>
<evidence type="ECO:0000256" key="1">
    <source>
        <dbReference type="SAM" id="MobiDB-lite"/>
    </source>
</evidence>
<feature type="domain" description="PilZ" evidence="2">
    <location>
        <begin position="89"/>
        <end position="166"/>
    </location>
</feature>
<feature type="compositionally biased region" description="Basic residues" evidence="1">
    <location>
        <begin position="193"/>
        <end position="203"/>
    </location>
</feature>
<dbReference type="EMBL" id="FXTT01000003">
    <property type="protein sequence ID" value="SMP25456.1"/>
    <property type="molecule type" value="Genomic_DNA"/>
</dbReference>
<gene>
    <name evidence="3" type="ORF">SAMN06265374_2561</name>
</gene>
<evidence type="ECO:0000313" key="4">
    <source>
        <dbReference type="Proteomes" id="UP001157914"/>
    </source>
</evidence>
<organism evidence="3 4">
    <name type="scientific">Roseibium denhamense</name>
    <dbReference type="NCBI Taxonomy" id="76305"/>
    <lineage>
        <taxon>Bacteria</taxon>
        <taxon>Pseudomonadati</taxon>
        <taxon>Pseudomonadota</taxon>
        <taxon>Alphaproteobacteria</taxon>
        <taxon>Hyphomicrobiales</taxon>
        <taxon>Stappiaceae</taxon>
        <taxon>Roseibium</taxon>
    </lineage>
</organism>
<sequence length="203" mass="22733">MQPGAAAMSDNAKVSVLVVDLADMSCFEAHAHSFTKEGCWIVSDRIDSLKQEIGLRLQGFDRLLPATVVAYGDNEVKVTFTAKRSEQGEKRREIRRPVWISAMVSSPENPYVYKLQIIDASRSGCRLEGEKVEWLPEKIEISIPGLDLPINGRVVWRGGKNAGVRLDWPFEPDTKPIDFTLDPEPEPADERPKPKRRISAFGS</sequence>
<evidence type="ECO:0000259" key="2">
    <source>
        <dbReference type="Pfam" id="PF07238"/>
    </source>
</evidence>
<dbReference type="Proteomes" id="UP001157914">
    <property type="component" value="Unassembled WGS sequence"/>
</dbReference>
<protein>
    <submittedName>
        <fullName evidence="3">PilZ domain-containing protein</fullName>
    </submittedName>
</protein>
<reference evidence="3 4" key="1">
    <citation type="submission" date="2017-05" db="EMBL/GenBank/DDBJ databases">
        <authorList>
            <person name="Varghese N."/>
            <person name="Submissions S."/>
        </authorList>
    </citation>
    <scope>NUCLEOTIDE SEQUENCE [LARGE SCALE GENOMIC DNA]</scope>
    <source>
        <strain evidence="3 4">DSM 15949</strain>
    </source>
</reference>
<name>A0ABY1P372_9HYPH</name>
<dbReference type="Pfam" id="PF07238">
    <property type="entry name" value="PilZ"/>
    <property type="match status" value="1"/>
</dbReference>
<feature type="region of interest" description="Disordered" evidence="1">
    <location>
        <begin position="171"/>
        <end position="203"/>
    </location>
</feature>
<proteinExistence type="predicted"/>
<evidence type="ECO:0000313" key="3">
    <source>
        <dbReference type="EMBL" id="SMP25456.1"/>
    </source>
</evidence>